<dbReference type="InterPro" id="IPR016477">
    <property type="entry name" value="Fructo-/Ketosamine-3-kinase"/>
</dbReference>
<dbReference type="Pfam" id="PF03881">
    <property type="entry name" value="Fructosamin_kin"/>
    <property type="match status" value="1"/>
</dbReference>
<dbReference type="PIRSF" id="PIRSF006221">
    <property type="entry name" value="Ketosamine-3-kinase"/>
    <property type="match status" value="1"/>
</dbReference>
<comment type="similarity">
    <text evidence="3">Belongs to the fructosamine kinase family.</text>
</comment>
<keyword evidence="5" id="KW-1185">Reference proteome</keyword>
<gene>
    <name evidence="4" type="ORF">CYCCA115_LOCUS18713</name>
</gene>
<dbReference type="SUPFAM" id="SSF56112">
    <property type="entry name" value="Protein kinase-like (PK-like)"/>
    <property type="match status" value="1"/>
</dbReference>
<evidence type="ECO:0000256" key="2">
    <source>
        <dbReference type="ARBA" id="ARBA00048655"/>
    </source>
</evidence>
<evidence type="ECO:0000313" key="4">
    <source>
        <dbReference type="EMBL" id="CAJ1960402.1"/>
    </source>
</evidence>
<comment type="caution">
    <text evidence="4">The sequence shown here is derived from an EMBL/GenBank/DDBJ whole genome shotgun (WGS) entry which is preliminary data.</text>
</comment>
<name>A0AAD2G419_9STRA</name>
<evidence type="ECO:0000256" key="1">
    <source>
        <dbReference type="ARBA" id="ARBA00011961"/>
    </source>
</evidence>
<dbReference type="Gene3D" id="3.30.200.20">
    <property type="entry name" value="Phosphorylase Kinase, domain 1"/>
    <property type="match status" value="1"/>
</dbReference>
<reference evidence="4" key="1">
    <citation type="submission" date="2023-08" db="EMBL/GenBank/DDBJ databases">
        <authorList>
            <person name="Audoor S."/>
            <person name="Bilcke G."/>
        </authorList>
    </citation>
    <scope>NUCLEOTIDE SEQUENCE</scope>
</reference>
<dbReference type="PANTHER" id="PTHR12149">
    <property type="entry name" value="FRUCTOSAMINE 3 KINASE-RELATED PROTEIN"/>
    <property type="match status" value="1"/>
</dbReference>
<organism evidence="4 5">
    <name type="scientific">Cylindrotheca closterium</name>
    <dbReference type="NCBI Taxonomy" id="2856"/>
    <lineage>
        <taxon>Eukaryota</taxon>
        <taxon>Sar</taxon>
        <taxon>Stramenopiles</taxon>
        <taxon>Ochrophyta</taxon>
        <taxon>Bacillariophyta</taxon>
        <taxon>Bacillariophyceae</taxon>
        <taxon>Bacillariophycidae</taxon>
        <taxon>Bacillariales</taxon>
        <taxon>Bacillariaceae</taxon>
        <taxon>Cylindrotheca</taxon>
    </lineage>
</organism>
<dbReference type="PANTHER" id="PTHR12149:SF8">
    <property type="entry name" value="PROTEIN-RIBULOSAMINE 3-KINASE"/>
    <property type="match status" value="1"/>
</dbReference>
<dbReference type="Gene3D" id="3.90.1200.10">
    <property type="match status" value="2"/>
</dbReference>
<dbReference type="AlphaFoldDB" id="A0AAD2G419"/>
<comment type="catalytic activity">
    <reaction evidence="2">
        <text>N(6)-D-ribulosyl-L-lysyl-[protein] + ATP = N(6)-(3-O-phospho-D-ribulosyl)-L-lysyl-[protein] + ADP + H(+)</text>
        <dbReference type="Rhea" id="RHEA:48432"/>
        <dbReference type="Rhea" id="RHEA-COMP:12103"/>
        <dbReference type="Rhea" id="RHEA-COMP:12104"/>
        <dbReference type="ChEBI" id="CHEBI:15378"/>
        <dbReference type="ChEBI" id="CHEBI:30616"/>
        <dbReference type="ChEBI" id="CHEBI:90418"/>
        <dbReference type="ChEBI" id="CHEBI:90420"/>
        <dbReference type="ChEBI" id="CHEBI:456216"/>
        <dbReference type="EC" id="2.7.1.172"/>
    </reaction>
    <physiologicalReaction direction="left-to-right" evidence="2">
        <dbReference type="Rhea" id="RHEA:48433"/>
    </physiologicalReaction>
</comment>
<dbReference type="GO" id="GO:0016301">
    <property type="term" value="F:kinase activity"/>
    <property type="evidence" value="ECO:0007669"/>
    <property type="project" value="UniProtKB-UniRule"/>
</dbReference>
<protein>
    <recommendedName>
        <fullName evidence="1">protein-ribulosamine 3-kinase</fullName>
        <ecNumber evidence="1">2.7.1.172</ecNumber>
    </recommendedName>
</protein>
<dbReference type="Proteomes" id="UP001295423">
    <property type="component" value="Unassembled WGS sequence"/>
</dbReference>
<evidence type="ECO:0000256" key="3">
    <source>
        <dbReference type="PIRNR" id="PIRNR006221"/>
    </source>
</evidence>
<dbReference type="EMBL" id="CAKOGP040002058">
    <property type="protein sequence ID" value="CAJ1960402.1"/>
    <property type="molecule type" value="Genomic_DNA"/>
</dbReference>
<proteinExistence type="inferred from homology"/>
<keyword evidence="3" id="KW-0418">Kinase</keyword>
<dbReference type="GO" id="GO:0102193">
    <property type="term" value="F:protein-ribulosamine 3-kinase activity"/>
    <property type="evidence" value="ECO:0007669"/>
    <property type="project" value="UniProtKB-EC"/>
</dbReference>
<sequence length="329" mass="36516">MTASNALDEEISKFCESAGYKVKSIDWAGSSDWASFRKVSLQDTDKMYFVKTSTRSAKEMFEGEALGLQAMYECSQQSGDDGLTIPNVHHWDDFSGGSLLIMDFLQLGGRGSEKALGKAMAQLHLAKPNEANGNPKGAFGFGVDNTIGGTPQPNPWTDGGTTEDWIEFYKKHRMEHQIELAGDKSCAKLWEKDIAPRLHLLFEGIEVKPSLLHGDLWSHSFPFLLLRCIPGTSGNIGTASGKPSIYDPAVYWGHHEAEWGMSWCASLGIKFWDGYRELIPQDPGFADRKPLYDAYHQLNHYNLFGGGYLGSAQGLLQQVKKKLDAKEKK</sequence>
<keyword evidence="3" id="KW-0808">Transferase</keyword>
<dbReference type="EC" id="2.7.1.172" evidence="1"/>
<evidence type="ECO:0000313" key="5">
    <source>
        <dbReference type="Proteomes" id="UP001295423"/>
    </source>
</evidence>
<accession>A0AAD2G419</accession>
<dbReference type="InterPro" id="IPR011009">
    <property type="entry name" value="Kinase-like_dom_sf"/>
</dbReference>